<keyword evidence="3" id="KW-1185">Reference proteome</keyword>
<protein>
    <submittedName>
        <fullName evidence="2">Uncharacterized protein</fullName>
    </submittedName>
</protein>
<dbReference type="Proteomes" id="UP000011724">
    <property type="component" value="Chromosome"/>
</dbReference>
<name>M1WNA5_PSEP2</name>
<reference evidence="3" key="2">
    <citation type="journal article" date="2013" name="Stand. Genomic Sci.">
        <title>Complete genome sequence of Desulfocapsa sulfexigens, a marine deltaproteobacterium specialized in disproportionating inorganic sulfur compounds.</title>
        <authorList>
            <person name="Finster K.W."/>
            <person name="Kjeldsen K.U."/>
            <person name="Kube M."/>
            <person name="Reinhardt R."/>
            <person name="Mussmann M."/>
            <person name="Amann R."/>
            <person name="Schreiber L."/>
        </authorList>
    </citation>
    <scope>NUCLEOTIDE SEQUENCE [LARGE SCALE GENOMIC DNA]</scope>
    <source>
        <strain evidence="3">DSM 10523 / SB164P1</strain>
    </source>
</reference>
<proteinExistence type="predicted"/>
<accession>M1WNA5</accession>
<evidence type="ECO:0000313" key="3">
    <source>
        <dbReference type="Proteomes" id="UP000011724"/>
    </source>
</evidence>
<evidence type="ECO:0000313" key="2">
    <source>
        <dbReference type="EMBL" id="CCH50255.1"/>
    </source>
</evidence>
<dbReference type="EMBL" id="FO203427">
    <property type="protein sequence ID" value="CCH50255.1"/>
    <property type="molecule type" value="Genomic_DNA"/>
</dbReference>
<sequence>MTWEGVVLSALNSAFVKNRTDPSQKIGPYSENTRDSRDAVNEEKDHA</sequence>
<evidence type="ECO:0000256" key="1">
    <source>
        <dbReference type="SAM" id="MobiDB-lite"/>
    </source>
</evidence>
<reference evidence="2 3" key="1">
    <citation type="journal article" date="2013" name="PLoS ONE">
        <title>The first genomic and proteomic characterization of a deep-sea sulfate reducer: insights into the piezophilic lifestyle of Desulfovibrio piezophilus.</title>
        <authorList>
            <person name="Pradel N."/>
            <person name="Ji B."/>
            <person name="Gimenez G."/>
            <person name="Talla E."/>
            <person name="Lenoble P."/>
            <person name="Garel M."/>
            <person name="Tamburini C."/>
            <person name="Fourquet P."/>
            <person name="Lebrun R."/>
            <person name="Bertin P."/>
            <person name="Denis Y."/>
            <person name="Pophillat M."/>
            <person name="Barbe V."/>
            <person name="Ollivier B."/>
            <person name="Dolla A."/>
        </authorList>
    </citation>
    <scope>NUCLEOTIDE SEQUENCE [LARGE SCALE GENOMIC DNA]</scope>
    <source>
        <strain evidence="3">DSM 10523 / SB164P1</strain>
    </source>
</reference>
<feature type="region of interest" description="Disordered" evidence="1">
    <location>
        <begin position="19"/>
        <end position="47"/>
    </location>
</feature>
<dbReference type="AlphaFoldDB" id="M1WNA5"/>
<gene>
    <name evidence="2" type="ordered locus">BN4_20193</name>
</gene>
<feature type="compositionally biased region" description="Basic and acidic residues" evidence="1">
    <location>
        <begin position="32"/>
        <end position="47"/>
    </location>
</feature>
<dbReference type="PATRIC" id="fig|879567.3.peg.3263"/>
<dbReference type="HOGENOM" id="CLU_3167273_0_0_7"/>
<organism evidence="2 3">
    <name type="scientific">Pseudodesulfovibrio piezophilus (strain DSM 21447 / JCM 15486 / C1TLV30)</name>
    <name type="common">Desulfovibrio piezophilus</name>
    <dbReference type="NCBI Taxonomy" id="1322246"/>
    <lineage>
        <taxon>Bacteria</taxon>
        <taxon>Pseudomonadati</taxon>
        <taxon>Thermodesulfobacteriota</taxon>
        <taxon>Desulfovibrionia</taxon>
        <taxon>Desulfovibrionales</taxon>
        <taxon>Desulfovibrionaceae</taxon>
    </lineage>
</organism>
<dbReference type="KEGG" id="dpi:BN4_20193"/>
<dbReference type="STRING" id="1322246.BN4_20193"/>